<organism evidence="3 4">
    <name type="scientific">Lacticaseibacillus pantheris DSM 15945 = JCM 12539 = NBRC 106106</name>
    <dbReference type="NCBI Taxonomy" id="1423783"/>
    <lineage>
        <taxon>Bacteria</taxon>
        <taxon>Bacillati</taxon>
        <taxon>Bacillota</taxon>
        <taxon>Bacilli</taxon>
        <taxon>Lactobacillales</taxon>
        <taxon>Lactobacillaceae</taxon>
        <taxon>Lacticaseibacillus</taxon>
    </lineage>
</organism>
<evidence type="ECO:0000313" key="4">
    <source>
        <dbReference type="Proteomes" id="UP000051922"/>
    </source>
</evidence>
<dbReference type="InterPro" id="IPR005182">
    <property type="entry name" value="YdbS-like_PH"/>
</dbReference>
<evidence type="ECO:0000313" key="3">
    <source>
        <dbReference type="EMBL" id="KRL84666.1"/>
    </source>
</evidence>
<feature type="transmembrane region" description="Helical" evidence="1">
    <location>
        <begin position="215"/>
        <end position="240"/>
    </location>
</feature>
<feature type="transmembrane region" description="Helical" evidence="1">
    <location>
        <begin position="181"/>
        <end position="203"/>
    </location>
</feature>
<accession>A0A0R1TZW2</accession>
<dbReference type="STRING" id="1423783.FC50_GL001979"/>
<sequence length="492" mass="55442">MLVNAIQIFWMLAVIIFVDIATDNGGRNAILQDMAHWLVLIILGVIGITLLLVVLPYVMTTYELTDKGVTLNRGVLRRQHLHVTYARIQTVQHLQWFFLKPLGLEKVQIETAARGSGHGEVVLTLVHASVGTEIERRQQAARAAAPGAQTTPVAGMDSDTDIATDNATVASTTYRLPNEDLLIFGITSLGFIPLIFLLLAVWSRVSEWIPGVEDWLANLLMHLPAISIVVLLVVIIGLGVMTEFVRILIRYWGFTLDFDGRRLQSRKGLLQTNTVTATAKRIQAVRYKQNIIRQWLSVGTAQVILASNVASKEDDKDMVIYPLVHQDHVWEQLTRYVSWLPDRIPAVTPVMTGYWALIRNALILPVIAVIPCIIWLRPWGWLSLLLLVWGGLQGRYAATRRGYVTAGRFIYLQTGRWFERELLVSPRDRVQSLTVRQSWWMVRTGLAHVQVSLRRGDGEYEVDLRYVPLAVGEAIYQWYLGDNVVDVATTAP</sequence>
<dbReference type="InterPro" id="IPR014529">
    <property type="entry name" value="UCP026631"/>
</dbReference>
<feature type="transmembrane region" description="Helical" evidence="1">
    <location>
        <begin position="34"/>
        <end position="58"/>
    </location>
</feature>
<evidence type="ECO:0000256" key="1">
    <source>
        <dbReference type="SAM" id="Phobius"/>
    </source>
</evidence>
<dbReference type="PIRSF" id="PIRSF026631">
    <property type="entry name" value="UCP026631"/>
    <property type="match status" value="1"/>
</dbReference>
<keyword evidence="1" id="KW-0472">Membrane</keyword>
<feature type="transmembrane region" description="Helical" evidence="1">
    <location>
        <begin position="5"/>
        <end position="22"/>
    </location>
</feature>
<gene>
    <name evidence="3" type="ORF">FC50_GL001979</name>
</gene>
<dbReference type="PATRIC" id="fig|1423783.4.peg.2028"/>
<keyword evidence="4" id="KW-1185">Reference proteome</keyword>
<name>A0A0R1TZW2_9LACO</name>
<comment type="caution">
    <text evidence="3">The sequence shown here is derived from an EMBL/GenBank/DDBJ whole genome shotgun (WGS) entry which is preliminary data.</text>
</comment>
<dbReference type="PANTHER" id="PTHR34473">
    <property type="entry name" value="UPF0699 TRANSMEMBRANE PROTEIN YDBS"/>
    <property type="match status" value="1"/>
</dbReference>
<dbReference type="EMBL" id="AZFJ01000059">
    <property type="protein sequence ID" value="KRL84666.1"/>
    <property type="molecule type" value="Genomic_DNA"/>
</dbReference>
<dbReference type="Proteomes" id="UP000051922">
    <property type="component" value="Unassembled WGS sequence"/>
</dbReference>
<dbReference type="PANTHER" id="PTHR34473:SF2">
    <property type="entry name" value="UPF0699 TRANSMEMBRANE PROTEIN YDBT"/>
    <property type="match status" value="1"/>
</dbReference>
<dbReference type="AlphaFoldDB" id="A0A0R1TZW2"/>
<feature type="transmembrane region" description="Helical" evidence="1">
    <location>
        <begin position="357"/>
        <end position="376"/>
    </location>
</feature>
<dbReference type="Pfam" id="PF03703">
    <property type="entry name" value="bPH_2"/>
    <property type="match status" value="3"/>
</dbReference>
<keyword evidence="1" id="KW-1133">Transmembrane helix</keyword>
<keyword evidence="1" id="KW-0812">Transmembrane</keyword>
<proteinExistence type="predicted"/>
<feature type="domain" description="YdbS-like PH" evidence="2">
    <location>
        <begin position="399"/>
        <end position="479"/>
    </location>
</feature>
<feature type="domain" description="YdbS-like PH" evidence="2">
    <location>
        <begin position="59"/>
        <end position="136"/>
    </location>
</feature>
<feature type="transmembrane region" description="Helical" evidence="1">
    <location>
        <begin position="382"/>
        <end position="398"/>
    </location>
</feature>
<protein>
    <recommendedName>
        <fullName evidence="2">YdbS-like PH domain-containing protein</fullName>
    </recommendedName>
</protein>
<feature type="domain" description="YdbS-like PH" evidence="2">
    <location>
        <begin position="251"/>
        <end position="308"/>
    </location>
</feature>
<reference evidence="3 4" key="1">
    <citation type="journal article" date="2015" name="Genome Announc.">
        <title>Expanding the biotechnology potential of lactobacilli through comparative genomics of 213 strains and associated genera.</title>
        <authorList>
            <person name="Sun Z."/>
            <person name="Harris H.M."/>
            <person name="McCann A."/>
            <person name="Guo C."/>
            <person name="Argimon S."/>
            <person name="Zhang W."/>
            <person name="Yang X."/>
            <person name="Jeffery I.B."/>
            <person name="Cooney J.C."/>
            <person name="Kagawa T.F."/>
            <person name="Liu W."/>
            <person name="Song Y."/>
            <person name="Salvetti E."/>
            <person name="Wrobel A."/>
            <person name="Rasinkangas P."/>
            <person name="Parkhill J."/>
            <person name="Rea M.C."/>
            <person name="O'Sullivan O."/>
            <person name="Ritari J."/>
            <person name="Douillard F.P."/>
            <person name="Paul Ross R."/>
            <person name="Yang R."/>
            <person name="Briner A.E."/>
            <person name="Felis G.E."/>
            <person name="de Vos W.M."/>
            <person name="Barrangou R."/>
            <person name="Klaenhammer T.R."/>
            <person name="Caufield P.W."/>
            <person name="Cui Y."/>
            <person name="Zhang H."/>
            <person name="O'Toole P.W."/>
        </authorList>
    </citation>
    <scope>NUCLEOTIDE SEQUENCE [LARGE SCALE GENOMIC DNA]</scope>
    <source>
        <strain evidence="3 4">DSM 15945</strain>
    </source>
</reference>
<evidence type="ECO:0000259" key="2">
    <source>
        <dbReference type="Pfam" id="PF03703"/>
    </source>
</evidence>